<proteinExistence type="predicted"/>
<feature type="region of interest" description="Disordered" evidence="1">
    <location>
        <begin position="1"/>
        <end position="36"/>
    </location>
</feature>
<name>A0A843TU26_COLES</name>
<feature type="compositionally biased region" description="Basic and acidic residues" evidence="1">
    <location>
        <begin position="15"/>
        <end position="26"/>
    </location>
</feature>
<dbReference type="Proteomes" id="UP000652761">
    <property type="component" value="Unassembled WGS sequence"/>
</dbReference>
<sequence>PPPAFPPPPPPYRSGEGEYRPWDADQRAGYGPGPVYPAVQHVAHEVSPGPYAGEEEEGGRGQHWWHRRHGHGHGDGHQGEPPFSVQPVSHETCGSGTVAPAALPRTVRVFTKAGEDYSLSIREGKVVLARADRGDEYQHWIKDEKFSTKVKDKEGFPCFALVNKVTGEAIKHSIGASHPVRLVPYNPDYLDESVLWTLALDTGEGFRAIRMVNNTSLNFDALHGDDDHGGVHDGTTVVLWEWWKGKNQRWKIVPYYVDP</sequence>
<dbReference type="Gene3D" id="2.80.10.50">
    <property type="match status" value="1"/>
</dbReference>
<organism evidence="2 3">
    <name type="scientific">Colocasia esculenta</name>
    <name type="common">Wild taro</name>
    <name type="synonym">Arum esculentum</name>
    <dbReference type="NCBI Taxonomy" id="4460"/>
    <lineage>
        <taxon>Eukaryota</taxon>
        <taxon>Viridiplantae</taxon>
        <taxon>Streptophyta</taxon>
        <taxon>Embryophyta</taxon>
        <taxon>Tracheophyta</taxon>
        <taxon>Spermatophyta</taxon>
        <taxon>Magnoliopsida</taxon>
        <taxon>Liliopsida</taxon>
        <taxon>Araceae</taxon>
        <taxon>Aroideae</taxon>
        <taxon>Colocasieae</taxon>
        <taxon>Colocasia</taxon>
    </lineage>
</organism>
<dbReference type="CDD" id="cd23431">
    <property type="entry name" value="beta-trefoil_Ricin_AtEULS3-like"/>
    <property type="match status" value="1"/>
</dbReference>
<keyword evidence="3" id="KW-1185">Reference proteome</keyword>
<gene>
    <name evidence="2" type="ORF">Taro_005239</name>
</gene>
<evidence type="ECO:0000256" key="1">
    <source>
        <dbReference type="SAM" id="MobiDB-lite"/>
    </source>
</evidence>
<feature type="region of interest" description="Disordered" evidence="1">
    <location>
        <begin position="48"/>
        <end position="92"/>
    </location>
</feature>
<feature type="non-terminal residue" evidence="2">
    <location>
        <position position="1"/>
    </location>
</feature>
<protein>
    <submittedName>
        <fullName evidence="2">Uncharacterized protein</fullName>
    </submittedName>
</protein>
<feature type="non-terminal residue" evidence="2">
    <location>
        <position position="259"/>
    </location>
</feature>
<comment type="caution">
    <text evidence="2">The sequence shown here is derived from an EMBL/GenBank/DDBJ whole genome shotgun (WGS) entry which is preliminary data.</text>
</comment>
<dbReference type="InterPro" id="IPR035992">
    <property type="entry name" value="Ricin_B-like_lectins"/>
</dbReference>
<accession>A0A843TU26</accession>
<dbReference type="PANTHER" id="PTHR31257:SF2">
    <property type="entry name" value="RICIN B-LIKE LECTIN EULS3"/>
    <property type="match status" value="1"/>
</dbReference>
<dbReference type="AlphaFoldDB" id="A0A843TU26"/>
<evidence type="ECO:0000313" key="3">
    <source>
        <dbReference type="Proteomes" id="UP000652761"/>
    </source>
</evidence>
<dbReference type="OrthoDB" id="7769065at2759"/>
<evidence type="ECO:0000313" key="2">
    <source>
        <dbReference type="EMBL" id="MQL72904.1"/>
    </source>
</evidence>
<dbReference type="InterPro" id="IPR040249">
    <property type="entry name" value="Ricin_B-like_lectin_EULS3-like"/>
</dbReference>
<reference evidence="2" key="1">
    <citation type="submission" date="2017-07" db="EMBL/GenBank/DDBJ databases">
        <title>Taro Niue Genome Assembly and Annotation.</title>
        <authorList>
            <person name="Atibalentja N."/>
            <person name="Keating K."/>
            <person name="Fields C.J."/>
        </authorList>
    </citation>
    <scope>NUCLEOTIDE SEQUENCE</scope>
    <source>
        <strain evidence="2">Niue_2</strain>
        <tissue evidence="2">Leaf</tissue>
    </source>
</reference>
<dbReference type="EMBL" id="NMUH01000146">
    <property type="protein sequence ID" value="MQL72904.1"/>
    <property type="molecule type" value="Genomic_DNA"/>
</dbReference>
<dbReference type="SUPFAM" id="SSF50370">
    <property type="entry name" value="Ricin B-like lectins"/>
    <property type="match status" value="1"/>
</dbReference>
<dbReference type="PANTHER" id="PTHR31257">
    <property type="entry name" value="RICIN B-LIKE LECTIN EULS3"/>
    <property type="match status" value="1"/>
</dbReference>
<feature type="compositionally biased region" description="Pro residues" evidence="1">
    <location>
        <begin position="1"/>
        <end position="12"/>
    </location>
</feature>